<evidence type="ECO:0000313" key="2">
    <source>
        <dbReference type="EMBL" id="KAF2874697.1"/>
    </source>
</evidence>
<keyword evidence="3" id="KW-1185">Reference proteome</keyword>
<comment type="caution">
    <text evidence="2">The sequence shown here is derived from an EMBL/GenBank/DDBJ whole genome shotgun (WGS) entry which is preliminary data.</text>
</comment>
<dbReference type="OrthoDB" id="3787552at2759"/>
<evidence type="ECO:0000313" key="3">
    <source>
        <dbReference type="Proteomes" id="UP000481861"/>
    </source>
</evidence>
<gene>
    <name evidence="2" type="ORF">BDV95DRAFT_486313</name>
</gene>
<name>A0A7C8IAH7_9PLEO</name>
<feature type="compositionally biased region" description="Basic and acidic residues" evidence="1">
    <location>
        <begin position="73"/>
        <end position="95"/>
    </location>
</feature>
<reference evidence="2 3" key="1">
    <citation type="submission" date="2020-01" db="EMBL/GenBank/DDBJ databases">
        <authorList>
            <consortium name="DOE Joint Genome Institute"/>
            <person name="Haridas S."/>
            <person name="Albert R."/>
            <person name="Binder M."/>
            <person name="Bloem J."/>
            <person name="Labutti K."/>
            <person name="Salamov A."/>
            <person name="Andreopoulos B."/>
            <person name="Baker S.E."/>
            <person name="Barry K."/>
            <person name="Bills G."/>
            <person name="Bluhm B.H."/>
            <person name="Cannon C."/>
            <person name="Castanera R."/>
            <person name="Culley D.E."/>
            <person name="Daum C."/>
            <person name="Ezra D."/>
            <person name="Gonzalez J.B."/>
            <person name="Henrissat B."/>
            <person name="Kuo A."/>
            <person name="Liang C."/>
            <person name="Lipzen A."/>
            <person name="Lutzoni F."/>
            <person name="Magnuson J."/>
            <person name="Mondo S."/>
            <person name="Nolan M."/>
            <person name="Ohm R."/>
            <person name="Pangilinan J."/>
            <person name="Park H.-J.H."/>
            <person name="Ramirez L."/>
            <person name="Alfaro M."/>
            <person name="Sun H."/>
            <person name="Tritt A."/>
            <person name="Yoshinaga Y."/>
            <person name="Zwiers L.-H.L."/>
            <person name="Turgeon B.G."/>
            <person name="Goodwin S.B."/>
            <person name="Spatafora J.W."/>
            <person name="Crous P.W."/>
            <person name="Grigoriev I.V."/>
        </authorList>
    </citation>
    <scope>NUCLEOTIDE SEQUENCE [LARGE SCALE GENOMIC DNA]</scope>
    <source>
        <strain evidence="2 3">CBS 611.86</strain>
    </source>
</reference>
<protein>
    <submittedName>
        <fullName evidence="2">Uncharacterized protein</fullName>
    </submittedName>
</protein>
<feature type="region of interest" description="Disordered" evidence="1">
    <location>
        <begin position="73"/>
        <end position="107"/>
    </location>
</feature>
<dbReference type="Proteomes" id="UP000481861">
    <property type="component" value="Unassembled WGS sequence"/>
</dbReference>
<organism evidence="2 3">
    <name type="scientific">Massariosphaeria phaeospora</name>
    <dbReference type="NCBI Taxonomy" id="100035"/>
    <lineage>
        <taxon>Eukaryota</taxon>
        <taxon>Fungi</taxon>
        <taxon>Dikarya</taxon>
        <taxon>Ascomycota</taxon>
        <taxon>Pezizomycotina</taxon>
        <taxon>Dothideomycetes</taxon>
        <taxon>Pleosporomycetidae</taxon>
        <taxon>Pleosporales</taxon>
        <taxon>Pleosporales incertae sedis</taxon>
        <taxon>Massariosphaeria</taxon>
    </lineage>
</organism>
<sequence length="107" mass="12242">MPREGTTTHHCPGRDCWVGDISPGGCRAFMKNGKAIYCEKHQMPCRMGCYKWYHLKSDPGCCSCRGKVQADDREERKEAEAKREVAKKNTDDEFFKQTGKARKPRKG</sequence>
<dbReference type="AlphaFoldDB" id="A0A7C8IAH7"/>
<accession>A0A7C8IAH7</accession>
<dbReference type="EMBL" id="JAADJZ010000005">
    <property type="protein sequence ID" value="KAF2874697.1"/>
    <property type="molecule type" value="Genomic_DNA"/>
</dbReference>
<evidence type="ECO:0000256" key="1">
    <source>
        <dbReference type="SAM" id="MobiDB-lite"/>
    </source>
</evidence>
<proteinExistence type="predicted"/>